<keyword evidence="3 6" id="KW-0812">Transmembrane</keyword>
<protein>
    <submittedName>
        <fullName evidence="7">YihY/virulence factor BrkB family protein</fullName>
    </submittedName>
</protein>
<dbReference type="KEGG" id="mbur:EQU24_14695"/>
<evidence type="ECO:0000256" key="5">
    <source>
        <dbReference type="ARBA" id="ARBA00023136"/>
    </source>
</evidence>
<name>A0A4P9USJ4_METBY</name>
<evidence type="ECO:0000256" key="6">
    <source>
        <dbReference type="SAM" id="Phobius"/>
    </source>
</evidence>
<evidence type="ECO:0000313" key="7">
    <source>
        <dbReference type="EMBL" id="QCW83351.1"/>
    </source>
</evidence>
<keyword evidence="4 6" id="KW-1133">Transmembrane helix</keyword>
<gene>
    <name evidence="7" type="ORF">EQU24_14695</name>
</gene>
<feature type="transmembrane region" description="Helical" evidence="6">
    <location>
        <begin position="198"/>
        <end position="222"/>
    </location>
</feature>
<dbReference type="PANTHER" id="PTHR30213:SF1">
    <property type="entry name" value="INNER MEMBRANE PROTEIN YHJD"/>
    <property type="match status" value="1"/>
</dbReference>
<dbReference type="STRING" id="675511.GCA_000341735_00114"/>
<accession>A0A4P9USJ4</accession>
<sequence length="347" mass="37258">MLMNITNFFKGLSLKQASSAVIKGMRCGYVLLSPSLAAWLAHRTASKGAAVAFYTLFSMTPILVLTIAVAGYFFGAEAAQGEIITQMQALVGPNGAQAISAVLAAAHYSESGVIASVVATLLLLLGATSVFVELKDSLDEMWGTDKPQASSISVLFKTRVVCFGLVLVLAFLLLVSLVISTALAVFKQYVFGGLWSLAALVLSPLAWLISFGVIASLFAVIYKMLPDAPLAWQDAWFGALFTAFLFSLGKYVIGVYLGNSGVTSGFGAAGSVIALLLWVYYSAQIFFFGAEFTRQFALRFGSLRQRDQLRTISENHGNGDRTIAENYGNGASKRYINIQSPSLKKRD</sequence>
<dbReference type="OrthoDB" id="9797028at2"/>
<evidence type="ECO:0000313" key="8">
    <source>
        <dbReference type="Proteomes" id="UP000305881"/>
    </source>
</evidence>
<dbReference type="AlphaFoldDB" id="A0A4P9USJ4"/>
<dbReference type="GO" id="GO:0005886">
    <property type="term" value="C:plasma membrane"/>
    <property type="evidence" value="ECO:0007669"/>
    <property type="project" value="UniProtKB-SubCell"/>
</dbReference>
<comment type="subcellular location">
    <subcellularLocation>
        <location evidence="1">Cell membrane</location>
        <topology evidence="1">Multi-pass membrane protein</topology>
    </subcellularLocation>
</comment>
<dbReference type="EMBL" id="CP035467">
    <property type="protein sequence ID" value="QCW83351.1"/>
    <property type="molecule type" value="Genomic_DNA"/>
</dbReference>
<dbReference type="Pfam" id="PF03631">
    <property type="entry name" value="Virul_fac_BrkB"/>
    <property type="match status" value="1"/>
</dbReference>
<feature type="transmembrane region" description="Helical" evidence="6">
    <location>
        <begin position="234"/>
        <end position="253"/>
    </location>
</feature>
<feature type="transmembrane region" description="Helical" evidence="6">
    <location>
        <begin position="112"/>
        <end position="132"/>
    </location>
</feature>
<dbReference type="PANTHER" id="PTHR30213">
    <property type="entry name" value="INNER MEMBRANE PROTEIN YHJD"/>
    <property type="match status" value="1"/>
</dbReference>
<proteinExistence type="predicted"/>
<keyword evidence="2" id="KW-1003">Cell membrane</keyword>
<feature type="transmembrane region" description="Helical" evidence="6">
    <location>
        <begin position="160"/>
        <end position="186"/>
    </location>
</feature>
<dbReference type="InterPro" id="IPR017039">
    <property type="entry name" value="Virul_fac_BrkB"/>
</dbReference>
<keyword evidence="8" id="KW-1185">Reference proteome</keyword>
<evidence type="ECO:0000256" key="2">
    <source>
        <dbReference type="ARBA" id="ARBA00022475"/>
    </source>
</evidence>
<evidence type="ECO:0000256" key="3">
    <source>
        <dbReference type="ARBA" id="ARBA00022692"/>
    </source>
</evidence>
<reference evidence="8" key="1">
    <citation type="journal article" date="2019" name="J. Bacteriol.">
        <title>A Mutagenic Screen Identifies a TonB-Dependent Receptor Required for the Lanthanide Metal Switch in the Type I Methanotroph 'Methylotuvimicrobium buryatense' 5GB1C.</title>
        <authorList>
            <person name="Groom J.D."/>
            <person name="Ford S.M."/>
            <person name="Pesesky M.W."/>
            <person name="Lidstrom M.E."/>
        </authorList>
    </citation>
    <scope>NUCLEOTIDE SEQUENCE [LARGE SCALE GENOMIC DNA]</scope>
    <source>
        <strain evidence="8">5GB1C</strain>
    </source>
</reference>
<organism evidence="7 8">
    <name type="scientific">Methylotuvimicrobium buryatense</name>
    <name type="common">Methylomicrobium buryatense</name>
    <dbReference type="NCBI Taxonomy" id="95641"/>
    <lineage>
        <taxon>Bacteria</taxon>
        <taxon>Pseudomonadati</taxon>
        <taxon>Pseudomonadota</taxon>
        <taxon>Gammaproteobacteria</taxon>
        <taxon>Methylococcales</taxon>
        <taxon>Methylococcaceae</taxon>
        <taxon>Methylotuvimicrobium</taxon>
    </lineage>
</organism>
<dbReference type="Proteomes" id="UP000305881">
    <property type="component" value="Chromosome"/>
</dbReference>
<keyword evidence="5 6" id="KW-0472">Membrane</keyword>
<feature type="transmembrane region" description="Helical" evidence="6">
    <location>
        <begin position="53"/>
        <end position="75"/>
    </location>
</feature>
<feature type="transmembrane region" description="Helical" evidence="6">
    <location>
        <begin position="265"/>
        <end position="290"/>
    </location>
</feature>
<evidence type="ECO:0000256" key="4">
    <source>
        <dbReference type="ARBA" id="ARBA00022989"/>
    </source>
</evidence>
<evidence type="ECO:0000256" key="1">
    <source>
        <dbReference type="ARBA" id="ARBA00004651"/>
    </source>
</evidence>